<dbReference type="PANTHER" id="PTHR39199:SF1">
    <property type="entry name" value="BLR5128 PROTEIN"/>
    <property type="match status" value="1"/>
</dbReference>
<dbReference type="InterPro" id="IPR027795">
    <property type="entry name" value="CASTOR_ACT_dom"/>
</dbReference>
<dbReference type="Pfam" id="PF13840">
    <property type="entry name" value="ACT_7"/>
    <property type="match status" value="1"/>
</dbReference>
<reference evidence="3" key="1">
    <citation type="submission" date="2020-12" db="EMBL/GenBank/DDBJ databases">
        <title>Enhanced detection system for hospital associated transmission using whole genome sequencing surveillance.</title>
        <authorList>
            <person name="Harrison L.H."/>
            <person name="Van Tyne D."/>
            <person name="Marsh J.W."/>
            <person name="Griffith M.P."/>
            <person name="Snyder D.J."/>
            <person name="Cooper V.S."/>
            <person name="Mustapha M."/>
        </authorList>
    </citation>
    <scope>NUCLEOTIDE SEQUENCE</scope>
    <source>
        <strain evidence="3">PSB00042</strain>
    </source>
</reference>
<comment type="caution">
    <text evidence="3">The sequence shown here is derived from an EMBL/GenBank/DDBJ whole genome shotgun (WGS) entry which is preliminary data.</text>
</comment>
<protein>
    <submittedName>
        <fullName evidence="3">ACT domain-containing protein</fullName>
    </submittedName>
</protein>
<dbReference type="EMBL" id="JAEHTE010000003">
    <property type="protein sequence ID" value="MBI6883505.1"/>
    <property type="molecule type" value="Genomic_DNA"/>
</dbReference>
<organism evidence="3 4">
    <name type="scientific">Pseudomonas putida</name>
    <name type="common">Arthrobacter siderocapsulatus</name>
    <dbReference type="NCBI Taxonomy" id="303"/>
    <lineage>
        <taxon>Bacteria</taxon>
        <taxon>Pseudomonadati</taxon>
        <taxon>Pseudomonadota</taxon>
        <taxon>Gammaproteobacteria</taxon>
        <taxon>Pseudomonadales</taxon>
        <taxon>Pseudomonadaceae</taxon>
        <taxon>Pseudomonas</taxon>
    </lineage>
</organism>
<dbReference type="InterPro" id="IPR018717">
    <property type="entry name" value="DUF2241"/>
</dbReference>
<evidence type="ECO:0000259" key="1">
    <source>
        <dbReference type="Pfam" id="PF10000"/>
    </source>
</evidence>
<evidence type="ECO:0000313" key="3">
    <source>
        <dbReference type="EMBL" id="MBI6883505.1"/>
    </source>
</evidence>
<gene>
    <name evidence="3" type="ORF">JEU22_06235</name>
</gene>
<dbReference type="Pfam" id="PF10000">
    <property type="entry name" value="ACT_3"/>
    <property type="match status" value="1"/>
</dbReference>
<dbReference type="SUPFAM" id="SSF55021">
    <property type="entry name" value="ACT-like"/>
    <property type="match status" value="2"/>
</dbReference>
<name>A0A8I1ECZ1_PSEPU</name>
<evidence type="ECO:0000259" key="2">
    <source>
        <dbReference type="Pfam" id="PF13840"/>
    </source>
</evidence>
<dbReference type="AlphaFoldDB" id="A0A8I1ECZ1"/>
<dbReference type="Gene3D" id="3.30.2130.10">
    <property type="entry name" value="VC0802-like"/>
    <property type="match status" value="1"/>
</dbReference>
<proteinExistence type="predicted"/>
<feature type="domain" description="DUF2241" evidence="1">
    <location>
        <begin position="2"/>
        <end position="69"/>
    </location>
</feature>
<dbReference type="PANTHER" id="PTHR39199">
    <property type="entry name" value="BLR5128 PROTEIN"/>
    <property type="match status" value="1"/>
</dbReference>
<sequence length="133" mass="14144">MAGEKSISALLRGMSPILNEGEYVFCTVADFAGLSPDDLVGSFKEKEGLTLIIERSRAETLGLKFDFVAAWITLTIHSALDAVGLTAAFSTALGQAGISCNVIAAYFHDHVFVGKDDAQKAMKVLNSLSQTSE</sequence>
<dbReference type="RefSeq" id="WP_198747009.1">
    <property type="nucleotide sequence ID" value="NZ_JAEHTE010000003.1"/>
</dbReference>
<dbReference type="InterPro" id="IPR045865">
    <property type="entry name" value="ACT-like_dom_sf"/>
</dbReference>
<feature type="domain" description="CASTOR ACT" evidence="2">
    <location>
        <begin position="70"/>
        <end position="126"/>
    </location>
</feature>
<evidence type="ECO:0000313" key="4">
    <source>
        <dbReference type="Proteomes" id="UP000637061"/>
    </source>
</evidence>
<accession>A0A8I1ECZ1</accession>
<dbReference type="Proteomes" id="UP000637061">
    <property type="component" value="Unassembled WGS sequence"/>
</dbReference>